<evidence type="ECO:0000313" key="6">
    <source>
        <dbReference type="Proteomes" id="UP000622890"/>
    </source>
</evidence>
<dbReference type="AlphaFoldDB" id="A0A934SZC2"/>
<dbReference type="CDD" id="cd03442">
    <property type="entry name" value="BFIT_BACH"/>
    <property type="match status" value="1"/>
</dbReference>
<evidence type="ECO:0000256" key="2">
    <source>
        <dbReference type="ARBA" id="ARBA00022801"/>
    </source>
</evidence>
<dbReference type="InterPro" id="IPR033120">
    <property type="entry name" value="HOTDOG_ACOT"/>
</dbReference>
<dbReference type="GO" id="GO:0005829">
    <property type="term" value="C:cytosol"/>
    <property type="evidence" value="ECO:0007669"/>
    <property type="project" value="TreeGrafter"/>
</dbReference>
<name>A0A934SZC2_9BURK</name>
<comment type="similarity">
    <text evidence="1">Belongs to the acyl coenzyme A hydrolase family.</text>
</comment>
<evidence type="ECO:0000259" key="4">
    <source>
        <dbReference type="PROSITE" id="PS51770"/>
    </source>
</evidence>
<accession>A0A934SZC2</accession>
<dbReference type="GO" id="GO:0052816">
    <property type="term" value="F:long-chain fatty acyl-CoA hydrolase activity"/>
    <property type="evidence" value="ECO:0007669"/>
    <property type="project" value="TreeGrafter"/>
</dbReference>
<sequence length="168" mass="18427">MNSHAQPSRQRPREVTLRFLAEPTDVNFGGKVHGGAVMKWIDQAGYACAVGWSGYYCVTVYVGGIRFHKPIFIGQIVEVNAKVIHTGTSSMHITIDVSATDPRTGGRKTTTSCLIVFVAVDGGGDTVPVPSWLPETEEDKRLEQHAKQMAKVRKEQDEEMLIAASVEQ</sequence>
<dbReference type="InterPro" id="IPR006683">
    <property type="entry name" value="Thioestr_dom"/>
</dbReference>
<dbReference type="Proteomes" id="UP000622890">
    <property type="component" value="Unassembled WGS sequence"/>
</dbReference>
<dbReference type="PROSITE" id="PS51770">
    <property type="entry name" value="HOTDOG_ACOT"/>
    <property type="match status" value="1"/>
</dbReference>
<dbReference type="RefSeq" id="WP_200597759.1">
    <property type="nucleotide sequence ID" value="NZ_JAEPBG010000022.1"/>
</dbReference>
<dbReference type="SUPFAM" id="SSF54637">
    <property type="entry name" value="Thioesterase/thiol ester dehydrase-isomerase"/>
    <property type="match status" value="1"/>
</dbReference>
<organism evidence="5 6">
    <name type="scientific">Noviherbaspirillum pedocola</name>
    <dbReference type="NCBI Taxonomy" id="2801341"/>
    <lineage>
        <taxon>Bacteria</taxon>
        <taxon>Pseudomonadati</taxon>
        <taxon>Pseudomonadota</taxon>
        <taxon>Betaproteobacteria</taxon>
        <taxon>Burkholderiales</taxon>
        <taxon>Oxalobacteraceae</taxon>
        <taxon>Noviherbaspirillum</taxon>
    </lineage>
</organism>
<dbReference type="PANTHER" id="PTHR11049:SF16">
    <property type="entry name" value="PROTEIN VDLD"/>
    <property type="match status" value="1"/>
</dbReference>
<dbReference type="GO" id="GO:0006637">
    <property type="term" value="P:acyl-CoA metabolic process"/>
    <property type="evidence" value="ECO:0007669"/>
    <property type="project" value="TreeGrafter"/>
</dbReference>
<feature type="domain" description="HotDog ACOT-type" evidence="4">
    <location>
        <begin position="11"/>
        <end position="123"/>
    </location>
</feature>
<dbReference type="Pfam" id="PF03061">
    <property type="entry name" value="4HBT"/>
    <property type="match status" value="1"/>
</dbReference>
<keyword evidence="2 3" id="KW-0378">Hydrolase</keyword>
<proteinExistence type="inferred from homology"/>
<reference evidence="5" key="1">
    <citation type="submission" date="2021-01" db="EMBL/GenBank/DDBJ databases">
        <title>Genome sequence of strain Noviherbaspirillum sp. DKR-6.</title>
        <authorList>
            <person name="Chaudhary D.K."/>
        </authorList>
    </citation>
    <scope>NUCLEOTIDE SEQUENCE</scope>
    <source>
        <strain evidence="5">DKR-6</strain>
    </source>
</reference>
<dbReference type="EMBL" id="JAEPBG010000022">
    <property type="protein sequence ID" value="MBK4738487.1"/>
    <property type="molecule type" value="Genomic_DNA"/>
</dbReference>
<comment type="caution">
    <text evidence="5">The sequence shown here is derived from an EMBL/GenBank/DDBJ whole genome shotgun (WGS) entry which is preliminary data.</text>
</comment>
<gene>
    <name evidence="5" type="ORF">JJB74_28045</name>
</gene>
<evidence type="ECO:0000256" key="3">
    <source>
        <dbReference type="PROSITE-ProRule" id="PRU01106"/>
    </source>
</evidence>
<protein>
    <submittedName>
        <fullName evidence="5">Acyl-CoA thioesterase</fullName>
    </submittedName>
</protein>
<keyword evidence="6" id="KW-1185">Reference proteome</keyword>
<evidence type="ECO:0000313" key="5">
    <source>
        <dbReference type="EMBL" id="MBK4738487.1"/>
    </source>
</evidence>
<evidence type="ECO:0000256" key="1">
    <source>
        <dbReference type="ARBA" id="ARBA00010458"/>
    </source>
</evidence>
<dbReference type="InterPro" id="IPR029069">
    <property type="entry name" value="HotDog_dom_sf"/>
</dbReference>
<dbReference type="Gene3D" id="3.10.129.10">
    <property type="entry name" value="Hotdog Thioesterase"/>
    <property type="match status" value="1"/>
</dbReference>
<dbReference type="PANTHER" id="PTHR11049">
    <property type="entry name" value="ACYL COENZYME A THIOESTER HYDROLASE"/>
    <property type="match status" value="1"/>
</dbReference>
<dbReference type="InterPro" id="IPR040170">
    <property type="entry name" value="Cytosol_ACT"/>
</dbReference>